<dbReference type="PANTHER" id="PTHR45080:SF8">
    <property type="entry name" value="IG-LIKE DOMAIN-CONTAINING PROTEIN"/>
    <property type="match status" value="1"/>
</dbReference>
<dbReference type="EMBL" id="JBEHCU010011482">
    <property type="protein sequence ID" value="KAL1376679.1"/>
    <property type="molecule type" value="Genomic_DNA"/>
</dbReference>
<evidence type="ECO:0000313" key="7">
    <source>
        <dbReference type="EMBL" id="KAL1376679.1"/>
    </source>
</evidence>
<accession>A0ABD1CJV5</accession>
<feature type="region of interest" description="Disordered" evidence="4">
    <location>
        <begin position="419"/>
        <end position="442"/>
    </location>
</feature>
<dbReference type="SMART" id="SM00408">
    <property type="entry name" value="IGc2"/>
    <property type="match status" value="3"/>
</dbReference>
<gene>
    <name evidence="7" type="ORF">pipiens_004330</name>
</gene>
<evidence type="ECO:0000256" key="5">
    <source>
        <dbReference type="SAM" id="Phobius"/>
    </source>
</evidence>
<dbReference type="InterPro" id="IPR007110">
    <property type="entry name" value="Ig-like_dom"/>
</dbReference>
<feature type="region of interest" description="Disordered" evidence="4">
    <location>
        <begin position="327"/>
        <end position="356"/>
    </location>
</feature>
<dbReference type="PANTHER" id="PTHR45080">
    <property type="entry name" value="CONTACTIN 5"/>
    <property type="match status" value="1"/>
</dbReference>
<feature type="compositionally biased region" description="Basic and acidic residues" evidence="4">
    <location>
        <begin position="196"/>
        <end position="216"/>
    </location>
</feature>
<proteinExistence type="predicted"/>
<comment type="caution">
    <text evidence="7">The sequence shown here is derived from an EMBL/GenBank/DDBJ whole genome shotgun (WGS) entry which is preliminary data.</text>
</comment>
<reference evidence="7 8" key="1">
    <citation type="submission" date="2024-05" db="EMBL/GenBank/DDBJ databases">
        <title>Culex pipiens pipiens assembly and annotation.</title>
        <authorList>
            <person name="Alout H."/>
            <person name="Durand T."/>
        </authorList>
    </citation>
    <scope>NUCLEOTIDE SEQUENCE [LARGE SCALE GENOMIC DNA]</scope>
    <source>
        <strain evidence="7">HA-2024</strain>
        <tissue evidence="7">Whole body</tissue>
    </source>
</reference>
<organism evidence="7 8">
    <name type="scientific">Culex pipiens pipiens</name>
    <name type="common">Northern house mosquito</name>
    <dbReference type="NCBI Taxonomy" id="38569"/>
    <lineage>
        <taxon>Eukaryota</taxon>
        <taxon>Metazoa</taxon>
        <taxon>Ecdysozoa</taxon>
        <taxon>Arthropoda</taxon>
        <taxon>Hexapoda</taxon>
        <taxon>Insecta</taxon>
        <taxon>Pterygota</taxon>
        <taxon>Neoptera</taxon>
        <taxon>Endopterygota</taxon>
        <taxon>Diptera</taxon>
        <taxon>Nematocera</taxon>
        <taxon>Culicoidea</taxon>
        <taxon>Culicidae</taxon>
        <taxon>Culicinae</taxon>
        <taxon>Culicini</taxon>
        <taxon>Culex</taxon>
        <taxon>Culex</taxon>
    </lineage>
</organism>
<evidence type="ECO:0000256" key="2">
    <source>
        <dbReference type="ARBA" id="ARBA00023157"/>
    </source>
</evidence>
<feature type="compositionally biased region" description="Basic and acidic residues" evidence="4">
    <location>
        <begin position="240"/>
        <end position="256"/>
    </location>
</feature>
<keyword evidence="5" id="KW-1133">Transmembrane helix</keyword>
<keyword evidence="8" id="KW-1185">Reference proteome</keyword>
<feature type="transmembrane region" description="Helical" evidence="5">
    <location>
        <begin position="648"/>
        <end position="670"/>
    </location>
</feature>
<dbReference type="FunFam" id="2.60.40.10:FF:002357">
    <property type="entry name" value="Basigin, isoform G"/>
    <property type="match status" value="1"/>
</dbReference>
<dbReference type="Pfam" id="PF13927">
    <property type="entry name" value="Ig_3"/>
    <property type="match status" value="1"/>
</dbReference>
<keyword evidence="5" id="KW-0472">Membrane</keyword>
<dbReference type="SMART" id="SM00409">
    <property type="entry name" value="IG"/>
    <property type="match status" value="3"/>
</dbReference>
<evidence type="ECO:0000256" key="1">
    <source>
        <dbReference type="ARBA" id="ARBA00022729"/>
    </source>
</evidence>
<dbReference type="AlphaFoldDB" id="A0ABD1CJV5"/>
<dbReference type="InterPro" id="IPR003598">
    <property type="entry name" value="Ig_sub2"/>
</dbReference>
<sequence>MTSADHLSPESSMSGRKRDVNNLYQVIYYGDSQTEVGKPFAISCIISIADPVEWHKDGEPLRKHSNIRHGKDEHSYIESEMGIAGNRDKIEATISVQRALPKHQGRYQCNSLYKNYHMLYVHRNATDGSEKMMPGRRGPPESVLDKLDEPVVGPLLLTSMRPPLITSIAELHHPLSTPESGPLAPLETHHHHHHVDKTDKAASHKPDSGHRAKEPLEGQQLTSKANNHIKVVDSEDPTPDSDKDNEAIVEDTREDGPSGYGGIEEAPPPPPLFEDNVAPPAIDEDDSIDEEQDSIVIESKDVSLEDSLIDKLIMNKSEINGIIRVDDSEEQPPPRQHQHQHRPPPSGGLGKQLDRIRDSSNSQNNMLIAAAVIPTTSTSSTTALVTVPQTPATTTTTTTTTTSTTTTLMPLAPVQKQHVETHGGHHHHHHHEHQQQQQQHSATVAPDILHPNYDDPSSSLKYFDIAKALTLGCNITKEGDYELSWAKDGKNVSDVESLNNRFRIIKEEKKFIISRALESDAGVYTCSVPVLNASRTINVLANVIVKFESTEIGKTNMVEGEPLTLHCLAFGSAPRITWIVGNQSLSASTDHIQLQEDDKGVENARLTISAVTMADYTDYTCEGRNNATDISGKPAHVTITVRIRGKYAALYVFVGIIAEVVVLCIIILICERRRNKTEIEESDTDQSPDQHKNGHNGNASELRQRKS</sequence>
<dbReference type="Gene3D" id="2.60.40.10">
    <property type="entry name" value="Immunoglobulins"/>
    <property type="match status" value="2"/>
</dbReference>
<dbReference type="SUPFAM" id="SSF48726">
    <property type="entry name" value="Immunoglobulin"/>
    <property type="match status" value="2"/>
</dbReference>
<evidence type="ECO:0000313" key="8">
    <source>
        <dbReference type="Proteomes" id="UP001562425"/>
    </source>
</evidence>
<dbReference type="CDD" id="cd00096">
    <property type="entry name" value="Ig"/>
    <property type="match status" value="1"/>
</dbReference>
<feature type="domain" description="Ig-like" evidence="6">
    <location>
        <begin position="529"/>
        <end position="640"/>
    </location>
</feature>
<evidence type="ECO:0000259" key="6">
    <source>
        <dbReference type="PROSITE" id="PS50835"/>
    </source>
</evidence>
<name>A0ABD1CJV5_CULPP</name>
<dbReference type="Pfam" id="PF07679">
    <property type="entry name" value="I-set"/>
    <property type="match status" value="1"/>
</dbReference>
<keyword evidence="5" id="KW-0812">Transmembrane</keyword>
<dbReference type="InterPro" id="IPR013783">
    <property type="entry name" value="Ig-like_fold"/>
</dbReference>
<dbReference type="InterPro" id="IPR036179">
    <property type="entry name" value="Ig-like_dom_sf"/>
</dbReference>
<evidence type="ECO:0000256" key="4">
    <source>
        <dbReference type="SAM" id="MobiDB-lite"/>
    </source>
</evidence>
<dbReference type="InterPro" id="IPR013098">
    <property type="entry name" value="Ig_I-set"/>
</dbReference>
<dbReference type="Proteomes" id="UP001562425">
    <property type="component" value="Unassembled WGS sequence"/>
</dbReference>
<protein>
    <recommendedName>
        <fullName evidence="6">Ig-like domain-containing protein</fullName>
    </recommendedName>
</protein>
<feature type="region of interest" description="Disordered" evidence="4">
    <location>
        <begin position="175"/>
        <end position="289"/>
    </location>
</feature>
<dbReference type="PROSITE" id="PS50835">
    <property type="entry name" value="IG_LIKE"/>
    <property type="match status" value="2"/>
</dbReference>
<dbReference type="InterPro" id="IPR050958">
    <property type="entry name" value="Cell_Adh-Cytoskel_Orgn"/>
</dbReference>
<evidence type="ECO:0000256" key="3">
    <source>
        <dbReference type="ARBA" id="ARBA00023319"/>
    </source>
</evidence>
<keyword evidence="3" id="KW-0393">Immunoglobulin domain</keyword>
<keyword evidence="1" id="KW-0732">Signal</keyword>
<dbReference type="InterPro" id="IPR003599">
    <property type="entry name" value="Ig_sub"/>
</dbReference>
<feature type="region of interest" description="Disordered" evidence="4">
    <location>
        <begin position="678"/>
        <end position="707"/>
    </location>
</feature>
<feature type="domain" description="Ig-like" evidence="6">
    <location>
        <begin position="456"/>
        <end position="528"/>
    </location>
</feature>
<keyword evidence="2" id="KW-1015">Disulfide bond</keyword>